<dbReference type="Proteomes" id="UP001516400">
    <property type="component" value="Unassembled WGS sequence"/>
</dbReference>
<evidence type="ECO:0000313" key="3">
    <source>
        <dbReference type="Proteomes" id="UP001516400"/>
    </source>
</evidence>
<evidence type="ECO:0000313" key="2">
    <source>
        <dbReference type="EMBL" id="KAL3273618.1"/>
    </source>
</evidence>
<dbReference type="EMBL" id="JABFTP020000062">
    <property type="protein sequence ID" value="KAL3273618.1"/>
    <property type="molecule type" value="Genomic_DNA"/>
</dbReference>
<dbReference type="AlphaFoldDB" id="A0ABD2N4I8"/>
<reference evidence="2 3" key="1">
    <citation type="journal article" date="2021" name="BMC Biol.">
        <title>Horizontally acquired antibacterial genes associated with adaptive radiation of ladybird beetles.</title>
        <authorList>
            <person name="Li H.S."/>
            <person name="Tang X.F."/>
            <person name="Huang Y.H."/>
            <person name="Xu Z.Y."/>
            <person name="Chen M.L."/>
            <person name="Du X.Y."/>
            <person name="Qiu B.Y."/>
            <person name="Chen P.T."/>
            <person name="Zhang W."/>
            <person name="Slipinski A."/>
            <person name="Escalona H.E."/>
            <person name="Waterhouse R.M."/>
            <person name="Zwick A."/>
            <person name="Pang H."/>
        </authorList>
    </citation>
    <scope>NUCLEOTIDE SEQUENCE [LARGE SCALE GENOMIC DNA]</scope>
    <source>
        <strain evidence="2">SYSU2018</strain>
    </source>
</reference>
<feature type="chain" id="PRO_5044883351" description="Secreted protein" evidence="1">
    <location>
        <begin position="21"/>
        <end position="86"/>
    </location>
</feature>
<name>A0ABD2N4I8_9CUCU</name>
<proteinExistence type="predicted"/>
<organism evidence="2 3">
    <name type="scientific">Cryptolaemus montrouzieri</name>
    <dbReference type="NCBI Taxonomy" id="559131"/>
    <lineage>
        <taxon>Eukaryota</taxon>
        <taxon>Metazoa</taxon>
        <taxon>Ecdysozoa</taxon>
        <taxon>Arthropoda</taxon>
        <taxon>Hexapoda</taxon>
        <taxon>Insecta</taxon>
        <taxon>Pterygota</taxon>
        <taxon>Neoptera</taxon>
        <taxon>Endopterygota</taxon>
        <taxon>Coleoptera</taxon>
        <taxon>Polyphaga</taxon>
        <taxon>Cucujiformia</taxon>
        <taxon>Coccinelloidea</taxon>
        <taxon>Coccinellidae</taxon>
        <taxon>Scymninae</taxon>
        <taxon>Scymnini</taxon>
        <taxon>Cryptolaemus</taxon>
    </lineage>
</organism>
<evidence type="ECO:0000256" key="1">
    <source>
        <dbReference type="SAM" id="SignalP"/>
    </source>
</evidence>
<evidence type="ECO:0008006" key="4">
    <source>
        <dbReference type="Google" id="ProtNLM"/>
    </source>
</evidence>
<feature type="signal peptide" evidence="1">
    <location>
        <begin position="1"/>
        <end position="20"/>
    </location>
</feature>
<keyword evidence="1" id="KW-0732">Signal</keyword>
<keyword evidence="3" id="KW-1185">Reference proteome</keyword>
<protein>
    <recommendedName>
        <fullName evidence="4">Secreted protein</fullName>
    </recommendedName>
</protein>
<sequence length="86" mass="9643">MIHLATLTVFLAFTLYKTHTYSCRTLKVCSKSTGSATNVLCPILINASWNFPDFSNTLNGLFLPFTGSELHPYFAIDIELILAHIY</sequence>
<comment type="caution">
    <text evidence="2">The sequence shown here is derived from an EMBL/GenBank/DDBJ whole genome shotgun (WGS) entry which is preliminary data.</text>
</comment>
<gene>
    <name evidence="2" type="ORF">HHI36_015050</name>
</gene>
<accession>A0ABD2N4I8</accession>